<dbReference type="AlphaFoldDB" id="A0A564ZAV5"/>
<dbReference type="SUPFAM" id="SSF52540">
    <property type="entry name" value="P-loop containing nucleoside triphosphate hydrolases"/>
    <property type="match status" value="1"/>
</dbReference>
<feature type="binding site" evidence="11">
    <location>
        <position position="480"/>
    </location>
    <ligand>
        <name>3'-phosphoadenylyl sulfate</name>
        <dbReference type="ChEBI" id="CHEBI:58339"/>
    </ligand>
</feature>
<evidence type="ECO:0000256" key="11">
    <source>
        <dbReference type="PIRSR" id="PIRSR637359-2"/>
    </source>
</evidence>
<dbReference type="PANTHER" id="PTHR10605">
    <property type="entry name" value="HEPARAN SULFATE SULFOTRANSFERASE"/>
    <property type="match status" value="1"/>
</dbReference>
<dbReference type="EC" id="2.8.2.8" evidence="4"/>
<feature type="binding site" evidence="11">
    <location>
        <position position="472"/>
    </location>
    <ligand>
        <name>3'-phosphoadenylyl sulfate</name>
        <dbReference type="ChEBI" id="CHEBI:58339"/>
    </ligand>
</feature>
<keyword evidence="7 12" id="KW-1015">Disulfide bond</keyword>
<proteinExistence type="inferred from homology"/>
<dbReference type="InterPro" id="IPR021930">
    <property type="entry name" value="Heparan_SO4_deacetylase_dom"/>
</dbReference>
<dbReference type="InterPro" id="IPR037359">
    <property type="entry name" value="NST/OST"/>
</dbReference>
<keyword evidence="6" id="KW-0378">Hydrolase</keyword>
<gene>
    <name evidence="15" type="ORF">WMSIL1_LOCUS14111</name>
</gene>
<evidence type="ECO:0000313" key="16">
    <source>
        <dbReference type="Proteomes" id="UP000321570"/>
    </source>
</evidence>
<evidence type="ECO:0000256" key="5">
    <source>
        <dbReference type="ARBA" id="ARBA00022679"/>
    </source>
</evidence>
<feature type="domain" description="Heparan sulphate-N-deacetylase deacetylase" evidence="14">
    <location>
        <begin position="73"/>
        <end position="275"/>
    </location>
</feature>
<evidence type="ECO:0000256" key="3">
    <source>
        <dbReference type="ARBA" id="ARBA00010420"/>
    </source>
</evidence>
<evidence type="ECO:0000313" key="15">
    <source>
        <dbReference type="EMBL" id="VUZ56499.1"/>
    </source>
</evidence>
<evidence type="ECO:0000256" key="12">
    <source>
        <dbReference type="PIRSR" id="PIRSR637359-3"/>
    </source>
</evidence>
<evidence type="ECO:0000256" key="4">
    <source>
        <dbReference type="ARBA" id="ARBA00012979"/>
    </source>
</evidence>
<sequence length="693" mass="79377">SCAFDDCGINGCRGNDVYQALVVKDVGKVDGVERILFAFEPLQHWSTTLLLSDAIQHFLKDIAVLEYELGLVRYIHIDIDDVFLAPTGTRMTSSDVKNLIETQDRWRQFIPGFTFYMGFAGSSFQRGNPQEQLGDEALIKNRHQFKWFCHTFSHAQPHTLSEAEMTQQLELNKAFAKEKDLPIEPGYSVAPHHSGVYPVVPHLYRAWKTVWNINVTTTEGYPYLFPASSRRGFNYMGVQVLPRQVSGVYTTTTRLATYPGGADKLDGMAFGGDLFDTFLFRPVNFYMTHFGNYAQDRLALYVFERLFAFIKAWTRLEIRWAPIWLLVEKHLKYNPLERRQSPSSLPVYSDPCVDARHEAIWFPSGCTPEGKRLPKAIIVGPQKTGTTALLAFMAMHPKLQPNKFETHAPFEEIQFFSDNDIYSKGVAFYNDRFLDPSNGLNFEKSATYFESPLAAQRMATLLPHAKVIVLLRDPLQRALSWYHHQRAHNIQAALKFTFNEVLNANTPEMAKFFASLSAELSPKSGVDVTQLSNQLHQLNFKCVEPSRYATYLRQWLHYYRANQILLIDVNRFESKPAEVLRDVQEFLNTSVYIDYSLLLSRNPSKGYFCAIDGPYPKAGRLLKPNHDIPGQWCLSADKGRTYNHSAINNFTSDSVFAESNHDLANLLLQYPFWRSSRSTSVMDLFPRWLNSHL</sequence>
<feature type="binding site" evidence="11">
    <location>
        <begin position="638"/>
        <end position="642"/>
    </location>
    <ligand>
        <name>3'-phosphoadenylyl sulfate</name>
        <dbReference type="ChEBI" id="CHEBI:58339"/>
    </ligand>
</feature>
<evidence type="ECO:0000259" key="13">
    <source>
        <dbReference type="Pfam" id="PF00685"/>
    </source>
</evidence>
<dbReference type="Pfam" id="PF00685">
    <property type="entry name" value="Sulfotransfer_1"/>
    <property type="match status" value="1"/>
</dbReference>
<dbReference type="GO" id="GO:0015012">
    <property type="term" value="P:heparan sulfate proteoglycan biosynthetic process"/>
    <property type="evidence" value="ECO:0007669"/>
    <property type="project" value="UniProtKB-UniPathway"/>
</dbReference>
<evidence type="ECO:0000256" key="10">
    <source>
        <dbReference type="PIRSR" id="PIRSR637359-1"/>
    </source>
</evidence>
<evidence type="ECO:0000259" key="14">
    <source>
        <dbReference type="Pfam" id="PF12062"/>
    </source>
</evidence>
<dbReference type="InterPro" id="IPR000863">
    <property type="entry name" value="Sulfotransferase_dom"/>
</dbReference>
<dbReference type="EMBL" id="CABIJS010000705">
    <property type="protein sequence ID" value="VUZ56499.1"/>
    <property type="molecule type" value="Genomic_DNA"/>
</dbReference>
<comment type="similarity">
    <text evidence="3">Belongs to the sulfotransferase 1 family. NDST subfamily.</text>
</comment>
<dbReference type="GO" id="GO:0030210">
    <property type="term" value="P:heparin proteoglycan biosynthetic process"/>
    <property type="evidence" value="ECO:0007669"/>
    <property type="project" value="UniProtKB-UniPathway"/>
</dbReference>
<dbReference type="InterPro" id="IPR027417">
    <property type="entry name" value="P-loop_NTPase"/>
</dbReference>
<dbReference type="PANTHER" id="PTHR10605:SF56">
    <property type="entry name" value="BIFUNCTIONAL HEPARAN SULFATE N-DEACETYLASE_N-SULFOTRANSFERASE"/>
    <property type="match status" value="1"/>
</dbReference>
<dbReference type="GO" id="GO:0000139">
    <property type="term" value="C:Golgi membrane"/>
    <property type="evidence" value="ECO:0007669"/>
    <property type="project" value="UniProtKB-SubCell"/>
</dbReference>
<keyword evidence="16" id="KW-1185">Reference proteome</keyword>
<dbReference type="Pfam" id="PF12062">
    <property type="entry name" value="HSNSD-CE"/>
    <property type="match status" value="1"/>
</dbReference>
<dbReference type="GO" id="GO:0019213">
    <property type="term" value="F:deacetylase activity"/>
    <property type="evidence" value="ECO:0007669"/>
    <property type="project" value="TreeGrafter"/>
</dbReference>
<evidence type="ECO:0000256" key="8">
    <source>
        <dbReference type="ARBA" id="ARBA00023180"/>
    </source>
</evidence>
<name>A0A564ZAV5_HYMDI</name>
<keyword evidence="5" id="KW-0808">Transferase</keyword>
<dbReference type="UniPathway" id="UPA00862"/>
<evidence type="ECO:0000256" key="9">
    <source>
        <dbReference type="ARBA" id="ARBA00023268"/>
    </source>
</evidence>
<evidence type="ECO:0000256" key="2">
    <source>
        <dbReference type="ARBA" id="ARBA00005093"/>
    </source>
</evidence>
<protein>
    <recommendedName>
        <fullName evidence="4">[heparan sulfate]-glucosamine N-sulfotransferase</fullName>
        <ecNumber evidence="4">2.8.2.8</ecNumber>
    </recommendedName>
</protein>
<feature type="domain" description="Sulfotransferase" evidence="13">
    <location>
        <begin position="374"/>
        <end position="590"/>
    </location>
</feature>
<comment type="pathway">
    <text evidence="2">Glycan metabolism; heparan sulfate biosynthesis.</text>
</comment>
<feature type="active site" description="For sulfotransferase activity" evidence="10">
    <location>
        <position position="383"/>
    </location>
</feature>
<evidence type="ECO:0000256" key="6">
    <source>
        <dbReference type="ARBA" id="ARBA00022801"/>
    </source>
</evidence>
<reference evidence="15 16" key="1">
    <citation type="submission" date="2019-07" db="EMBL/GenBank/DDBJ databases">
        <authorList>
            <person name="Jastrzebski P J."/>
            <person name="Paukszto L."/>
            <person name="Jastrzebski P J."/>
        </authorList>
    </citation>
    <scope>NUCLEOTIDE SEQUENCE [LARGE SCALE GENOMIC DNA]</scope>
    <source>
        <strain evidence="15 16">WMS-il1</strain>
    </source>
</reference>
<comment type="pathway">
    <text evidence="1">Glycan metabolism; heparin biosynthesis.</text>
</comment>
<dbReference type="GO" id="GO:0015016">
    <property type="term" value="F:heparan sulfate N-sulfotransferase activity"/>
    <property type="evidence" value="ECO:0007669"/>
    <property type="project" value="UniProtKB-EC"/>
</dbReference>
<accession>A0A564ZAV5</accession>
<keyword evidence="8" id="KW-0325">Glycoprotein</keyword>
<organism evidence="15 16">
    <name type="scientific">Hymenolepis diminuta</name>
    <name type="common">Rat tapeworm</name>
    <dbReference type="NCBI Taxonomy" id="6216"/>
    <lineage>
        <taxon>Eukaryota</taxon>
        <taxon>Metazoa</taxon>
        <taxon>Spiralia</taxon>
        <taxon>Lophotrochozoa</taxon>
        <taxon>Platyhelminthes</taxon>
        <taxon>Cestoda</taxon>
        <taxon>Eucestoda</taxon>
        <taxon>Cyclophyllidea</taxon>
        <taxon>Hymenolepididae</taxon>
        <taxon>Hymenolepis</taxon>
    </lineage>
</organism>
<evidence type="ECO:0000256" key="7">
    <source>
        <dbReference type="ARBA" id="ARBA00023157"/>
    </source>
</evidence>
<feature type="non-terminal residue" evidence="15">
    <location>
        <position position="1"/>
    </location>
</feature>
<dbReference type="UniPathway" id="UPA00756"/>
<dbReference type="Gene3D" id="3.40.50.300">
    <property type="entry name" value="P-loop containing nucleotide triphosphate hydrolases"/>
    <property type="match status" value="1"/>
</dbReference>
<evidence type="ECO:0000256" key="1">
    <source>
        <dbReference type="ARBA" id="ARBA00004841"/>
    </source>
</evidence>
<dbReference type="Proteomes" id="UP000321570">
    <property type="component" value="Unassembled WGS sequence"/>
</dbReference>
<dbReference type="GO" id="GO:0016787">
    <property type="term" value="F:hydrolase activity"/>
    <property type="evidence" value="ECO:0007669"/>
    <property type="project" value="UniProtKB-KW"/>
</dbReference>
<keyword evidence="9" id="KW-0511">Multifunctional enzyme</keyword>
<feature type="disulfide bond" evidence="12">
    <location>
        <begin position="609"/>
        <end position="633"/>
    </location>
</feature>